<dbReference type="Pfam" id="PF07478">
    <property type="entry name" value="Dala_Dala_lig_C"/>
    <property type="match status" value="1"/>
</dbReference>
<dbReference type="Gene3D" id="3.40.50.20">
    <property type="match status" value="1"/>
</dbReference>
<evidence type="ECO:0000256" key="13">
    <source>
        <dbReference type="ARBA" id="ARBA00047614"/>
    </source>
</evidence>
<dbReference type="Gene3D" id="3.30.1490.20">
    <property type="entry name" value="ATP-grasp fold, A domain"/>
    <property type="match status" value="1"/>
</dbReference>
<evidence type="ECO:0000256" key="14">
    <source>
        <dbReference type="HAMAP-Rule" id="MF_00047"/>
    </source>
</evidence>
<keyword evidence="10 14" id="KW-0133">Cell shape</keyword>
<keyword evidence="9 17" id="KW-0067">ATP-binding</keyword>
<comment type="function">
    <text evidence="2 14">Cell wall formation.</text>
</comment>
<keyword evidence="8 17" id="KW-0547">Nucleotide-binding</keyword>
<comment type="pathway">
    <text evidence="14">Cell wall biogenesis; peptidoglycan biosynthesis.</text>
</comment>
<comment type="cofactor">
    <cofactor evidence="1">
        <name>Mn(2+)</name>
        <dbReference type="ChEBI" id="CHEBI:29035"/>
    </cofactor>
</comment>
<feature type="binding site" evidence="16">
    <location>
        <position position="265"/>
    </location>
    <ligand>
        <name>Mg(2+)</name>
        <dbReference type="ChEBI" id="CHEBI:18420"/>
        <label>1</label>
    </ligand>
</feature>
<dbReference type="InterPro" id="IPR005905">
    <property type="entry name" value="D_ala_D_ala"/>
</dbReference>
<evidence type="ECO:0000256" key="6">
    <source>
        <dbReference type="ARBA" id="ARBA00022490"/>
    </source>
</evidence>
<evidence type="ECO:0000256" key="15">
    <source>
        <dbReference type="PIRSR" id="PIRSR039102-1"/>
    </source>
</evidence>
<evidence type="ECO:0000256" key="9">
    <source>
        <dbReference type="ARBA" id="ARBA00022840"/>
    </source>
</evidence>
<dbReference type="InterPro" id="IPR011127">
    <property type="entry name" value="Dala_Dala_lig_N"/>
</dbReference>
<feature type="binding site" evidence="16">
    <location>
        <position position="265"/>
    </location>
    <ligand>
        <name>Mg(2+)</name>
        <dbReference type="ChEBI" id="CHEBI:18420"/>
        <label>2</label>
    </ligand>
</feature>
<comment type="cofactor">
    <cofactor evidence="16">
        <name>Mg(2+)</name>
        <dbReference type="ChEBI" id="CHEBI:18420"/>
    </cofactor>
    <cofactor evidence="16">
        <name>Mn(2+)</name>
        <dbReference type="ChEBI" id="CHEBI:29035"/>
    </cofactor>
    <text evidence="16">Binds 2 magnesium or manganese ions per subunit.</text>
</comment>
<dbReference type="SUPFAM" id="SSF56059">
    <property type="entry name" value="Glutathione synthetase ATP-binding domain-like"/>
    <property type="match status" value="1"/>
</dbReference>
<dbReference type="NCBIfam" id="TIGR01205">
    <property type="entry name" value="D_ala_D_alaTIGR"/>
    <property type="match status" value="1"/>
</dbReference>
<evidence type="ECO:0000256" key="10">
    <source>
        <dbReference type="ARBA" id="ARBA00022960"/>
    </source>
</evidence>
<dbReference type="HAMAP" id="MF_00047">
    <property type="entry name" value="Dala_Dala_lig"/>
    <property type="match status" value="1"/>
</dbReference>
<comment type="catalytic activity">
    <reaction evidence="13 14">
        <text>2 D-alanine + ATP = D-alanyl-D-alanine + ADP + phosphate + H(+)</text>
        <dbReference type="Rhea" id="RHEA:11224"/>
        <dbReference type="ChEBI" id="CHEBI:15378"/>
        <dbReference type="ChEBI" id="CHEBI:30616"/>
        <dbReference type="ChEBI" id="CHEBI:43474"/>
        <dbReference type="ChEBI" id="CHEBI:57416"/>
        <dbReference type="ChEBI" id="CHEBI:57822"/>
        <dbReference type="ChEBI" id="CHEBI:456216"/>
        <dbReference type="EC" id="6.3.2.4"/>
    </reaction>
</comment>
<keyword evidence="16" id="KW-0464">Manganese</keyword>
<evidence type="ECO:0000256" key="12">
    <source>
        <dbReference type="ARBA" id="ARBA00023316"/>
    </source>
</evidence>
<sequence length="304" mass="32798">MTKRIAVLLGGLSPERDVSLVSGRACAKALREKGYDVVEVDASRDLAQQLKDANPDIVFNALHGEWGEDGMVQGVLEHFGKPYTHSGVLASALAMDKQKAKAVLRASGIPCPEGLIVSRFEAAKAHAMKPPYVAKPNAQGSSVGVHIVLEGANRPPAELGSNAWALGEEVLIERYIPGRELTVAVMEDRALAVTEIIPNTTFYDYEAKYAAGGSTHILPADVPEEIAELARELALQAHAVLGCRGLTRTDFRYDESANPPLWLLEINTQPGMTPTSLAPEQALFCGIAFNDLVEWMAENASCRR</sequence>
<dbReference type="Pfam" id="PF01820">
    <property type="entry name" value="Dala_Dala_lig_N"/>
    <property type="match status" value="1"/>
</dbReference>
<feature type="binding site" evidence="16">
    <location>
        <position position="250"/>
    </location>
    <ligand>
        <name>Mg(2+)</name>
        <dbReference type="ChEBI" id="CHEBI:18420"/>
        <label>1</label>
    </ligand>
</feature>
<dbReference type="InterPro" id="IPR011095">
    <property type="entry name" value="Dala_Dala_lig_C"/>
</dbReference>
<evidence type="ECO:0000259" key="18">
    <source>
        <dbReference type="PROSITE" id="PS50975"/>
    </source>
</evidence>
<keyword evidence="7 14" id="KW-0436">Ligase</keyword>
<keyword evidence="6 14" id="KW-0963">Cytoplasm</keyword>
<dbReference type="PANTHER" id="PTHR23132:SF23">
    <property type="entry name" value="D-ALANINE--D-ALANINE LIGASE B"/>
    <property type="match status" value="1"/>
</dbReference>
<keyword evidence="11 14" id="KW-0573">Peptidoglycan synthesis</keyword>
<dbReference type="GO" id="GO:0046872">
    <property type="term" value="F:metal ion binding"/>
    <property type="evidence" value="ECO:0007669"/>
    <property type="project" value="UniProtKB-KW"/>
</dbReference>
<evidence type="ECO:0000313" key="20">
    <source>
        <dbReference type="Proteomes" id="UP000199759"/>
    </source>
</evidence>
<comment type="subcellular location">
    <subcellularLocation>
        <location evidence="3 14">Cytoplasm</location>
    </subcellularLocation>
</comment>
<feature type="active site" evidence="15">
    <location>
        <position position="141"/>
    </location>
</feature>
<keyword evidence="16" id="KW-0460">Magnesium</keyword>
<dbReference type="GO" id="GO:0071555">
    <property type="term" value="P:cell wall organization"/>
    <property type="evidence" value="ECO:0007669"/>
    <property type="project" value="UniProtKB-KW"/>
</dbReference>
<organism evidence="19 20">
    <name type="scientific">Maricaulis salignorans</name>
    <dbReference type="NCBI Taxonomy" id="144026"/>
    <lineage>
        <taxon>Bacteria</taxon>
        <taxon>Pseudomonadati</taxon>
        <taxon>Pseudomonadota</taxon>
        <taxon>Alphaproteobacteria</taxon>
        <taxon>Maricaulales</taxon>
        <taxon>Maricaulaceae</taxon>
        <taxon>Maricaulis</taxon>
    </lineage>
</organism>
<dbReference type="InterPro" id="IPR000291">
    <property type="entry name" value="D-Ala_lig_Van_CS"/>
</dbReference>
<comment type="similarity">
    <text evidence="4 14">Belongs to the D-alanine--D-alanine ligase family.</text>
</comment>
<evidence type="ECO:0000256" key="17">
    <source>
        <dbReference type="PROSITE-ProRule" id="PRU00409"/>
    </source>
</evidence>
<dbReference type="GO" id="GO:0008360">
    <property type="term" value="P:regulation of cell shape"/>
    <property type="evidence" value="ECO:0007669"/>
    <property type="project" value="UniProtKB-KW"/>
</dbReference>
<dbReference type="InterPro" id="IPR013815">
    <property type="entry name" value="ATP_grasp_subdomain_1"/>
</dbReference>
<dbReference type="SUPFAM" id="SSF52440">
    <property type="entry name" value="PreATP-grasp domain"/>
    <property type="match status" value="1"/>
</dbReference>
<evidence type="ECO:0000256" key="11">
    <source>
        <dbReference type="ARBA" id="ARBA00022984"/>
    </source>
</evidence>
<dbReference type="EC" id="6.3.2.4" evidence="5 14"/>
<dbReference type="PIRSF" id="PIRSF039102">
    <property type="entry name" value="Ddl/VanB"/>
    <property type="match status" value="1"/>
</dbReference>
<feature type="binding site" evidence="16">
    <location>
        <position position="267"/>
    </location>
    <ligand>
        <name>Mg(2+)</name>
        <dbReference type="ChEBI" id="CHEBI:18420"/>
        <label>2</label>
    </ligand>
</feature>
<evidence type="ECO:0000256" key="3">
    <source>
        <dbReference type="ARBA" id="ARBA00004496"/>
    </source>
</evidence>
<dbReference type="STRING" id="144026.SAMN04488568_10966"/>
<dbReference type="GO" id="GO:0005737">
    <property type="term" value="C:cytoplasm"/>
    <property type="evidence" value="ECO:0007669"/>
    <property type="project" value="UniProtKB-SubCell"/>
</dbReference>
<evidence type="ECO:0000256" key="16">
    <source>
        <dbReference type="PIRSR" id="PIRSR039102-3"/>
    </source>
</evidence>
<dbReference type="Gene3D" id="3.30.470.20">
    <property type="entry name" value="ATP-grasp fold, B domain"/>
    <property type="match status" value="1"/>
</dbReference>
<dbReference type="NCBIfam" id="NF002378">
    <property type="entry name" value="PRK01372.1"/>
    <property type="match status" value="1"/>
</dbReference>
<proteinExistence type="inferred from homology"/>
<gene>
    <name evidence="14" type="primary">ddl</name>
    <name evidence="19" type="ORF">SAMN04488568_10966</name>
</gene>
<evidence type="ECO:0000313" key="19">
    <source>
        <dbReference type="EMBL" id="SDM33511.1"/>
    </source>
</evidence>
<feature type="active site" evidence="15">
    <location>
        <position position="276"/>
    </location>
</feature>
<dbReference type="GO" id="GO:0008716">
    <property type="term" value="F:D-alanine-D-alanine ligase activity"/>
    <property type="evidence" value="ECO:0007669"/>
    <property type="project" value="UniProtKB-UniRule"/>
</dbReference>
<feature type="domain" description="ATP-grasp" evidence="18">
    <location>
        <begin position="101"/>
        <end position="298"/>
    </location>
</feature>
<keyword evidence="20" id="KW-1185">Reference proteome</keyword>
<dbReference type="PANTHER" id="PTHR23132">
    <property type="entry name" value="D-ALANINE--D-ALANINE LIGASE"/>
    <property type="match status" value="1"/>
</dbReference>
<evidence type="ECO:0000256" key="7">
    <source>
        <dbReference type="ARBA" id="ARBA00022598"/>
    </source>
</evidence>
<dbReference type="OrthoDB" id="9813261at2"/>
<dbReference type="EMBL" id="FNHG01000009">
    <property type="protein sequence ID" value="SDM33511.1"/>
    <property type="molecule type" value="Genomic_DNA"/>
</dbReference>
<evidence type="ECO:0000256" key="4">
    <source>
        <dbReference type="ARBA" id="ARBA00010871"/>
    </source>
</evidence>
<evidence type="ECO:0000256" key="5">
    <source>
        <dbReference type="ARBA" id="ARBA00012216"/>
    </source>
</evidence>
<evidence type="ECO:0000256" key="8">
    <source>
        <dbReference type="ARBA" id="ARBA00022741"/>
    </source>
</evidence>
<reference evidence="19 20" key="1">
    <citation type="submission" date="2016-10" db="EMBL/GenBank/DDBJ databases">
        <authorList>
            <person name="de Groot N.N."/>
        </authorList>
    </citation>
    <scope>NUCLEOTIDE SEQUENCE [LARGE SCALE GENOMIC DNA]</scope>
    <source>
        <strain evidence="19 20">DSM 16077</strain>
    </source>
</reference>
<dbReference type="GO" id="GO:0009252">
    <property type="term" value="P:peptidoglycan biosynthetic process"/>
    <property type="evidence" value="ECO:0007669"/>
    <property type="project" value="UniProtKB-UniRule"/>
</dbReference>
<dbReference type="RefSeq" id="WP_091769789.1">
    <property type="nucleotide sequence ID" value="NZ_FNHG01000009.1"/>
</dbReference>
<dbReference type="Proteomes" id="UP000199759">
    <property type="component" value="Unassembled WGS sequence"/>
</dbReference>
<evidence type="ECO:0000256" key="2">
    <source>
        <dbReference type="ARBA" id="ARBA00003921"/>
    </source>
</evidence>
<dbReference type="AlphaFoldDB" id="A0A1G9SDN6"/>
<name>A0A1G9SDN6_9PROT</name>
<dbReference type="InterPro" id="IPR016185">
    <property type="entry name" value="PreATP-grasp_dom_sf"/>
</dbReference>
<dbReference type="GO" id="GO:0005524">
    <property type="term" value="F:ATP binding"/>
    <property type="evidence" value="ECO:0007669"/>
    <property type="project" value="UniProtKB-UniRule"/>
</dbReference>
<dbReference type="InterPro" id="IPR011761">
    <property type="entry name" value="ATP-grasp"/>
</dbReference>
<dbReference type="UniPathway" id="UPA00219"/>
<accession>A0A1G9SDN6</accession>
<dbReference type="PROSITE" id="PS50975">
    <property type="entry name" value="ATP_GRASP"/>
    <property type="match status" value="1"/>
</dbReference>
<feature type="active site" evidence="15">
    <location>
        <position position="15"/>
    </location>
</feature>
<dbReference type="PROSITE" id="PS00843">
    <property type="entry name" value="DALA_DALA_LIGASE_1"/>
    <property type="match status" value="1"/>
</dbReference>
<protein>
    <recommendedName>
        <fullName evidence="5 14">D-alanine--D-alanine ligase</fullName>
        <ecNumber evidence="5 14">6.3.2.4</ecNumber>
    </recommendedName>
    <alternativeName>
        <fullName evidence="14">D-Ala-D-Ala ligase</fullName>
    </alternativeName>
    <alternativeName>
        <fullName evidence="14">D-alanylalanine synthetase</fullName>
    </alternativeName>
</protein>
<keyword evidence="12 14" id="KW-0961">Cell wall biogenesis/degradation</keyword>
<dbReference type="PROSITE" id="PS00844">
    <property type="entry name" value="DALA_DALA_LIGASE_2"/>
    <property type="match status" value="1"/>
</dbReference>
<evidence type="ECO:0000256" key="1">
    <source>
        <dbReference type="ARBA" id="ARBA00001936"/>
    </source>
</evidence>
<keyword evidence="16" id="KW-0479">Metal-binding</keyword>